<keyword evidence="2" id="KW-1185">Reference proteome</keyword>
<reference evidence="2" key="2">
    <citation type="submission" date="2013-12" db="EMBL/GenBank/DDBJ databases">
        <authorList>
            <person name="Yu Y."/>
            <person name="Lee S."/>
            <person name="de Baynast K."/>
            <person name="Wissotski M."/>
            <person name="Liu L."/>
            <person name="Talag J."/>
            <person name="Goicoechea J."/>
            <person name="Angelova A."/>
            <person name="Jetty R."/>
            <person name="Kudrna D."/>
            <person name="Golser W."/>
            <person name="Rivera L."/>
            <person name="Zhang J."/>
            <person name="Wing R."/>
        </authorList>
    </citation>
    <scope>NUCLEOTIDE SEQUENCE</scope>
</reference>
<dbReference type="Proteomes" id="UP000032180">
    <property type="component" value="Chromosome 2"/>
</dbReference>
<dbReference type="eggNOG" id="KOG2039">
    <property type="taxonomic scope" value="Eukaryota"/>
</dbReference>
<evidence type="ECO:0000313" key="1">
    <source>
        <dbReference type="EnsemblPlants" id="LPERR02G07520.1"/>
    </source>
</evidence>
<proteinExistence type="predicted"/>
<accession>A0A0D9VDS1</accession>
<dbReference type="EnsemblPlants" id="LPERR02G07520.1">
    <property type="protein sequence ID" value="LPERR02G07520.1"/>
    <property type="gene ID" value="LPERR02G07520"/>
</dbReference>
<dbReference type="AlphaFoldDB" id="A0A0D9VDS1"/>
<reference evidence="1 2" key="1">
    <citation type="submission" date="2012-08" db="EMBL/GenBank/DDBJ databases">
        <title>Oryza genome evolution.</title>
        <authorList>
            <person name="Wing R.A."/>
        </authorList>
    </citation>
    <scope>NUCLEOTIDE SEQUENCE</scope>
</reference>
<dbReference type="HOGENOM" id="CLU_2018492_0_0_1"/>
<reference evidence="1" key="3">
    <citation type="submission" date="2015-04" db="UniProtKB">
        <authorList>
            <consortium name="EnsemblPlants"/>
        </authorList>
    </citation>
    <scope>IDENTIFICATION</scope>
</reference>
<protein>
    <submittedName>
        <fullName evidence="1">Uncharacterized protein</fullName>
    </submittedName>
</protein>
<evidence type="ECO:0000313" key="2">
    <source>
        <dbReference type="Proteomes" id="UP000032180"/>
    </source>
</evidence>
<dbReference type="Gramene" id="LPERR02G07520.1">
    <property type="protein sequence ID" value="LPERR02G07520.1"/>
    <property type="gene ID" value="LPERR02G07520"/>
</dbReference>
<sequence length="123" mass="13687">MKEKEFDAIIEKQDTLGGKLQGQGTGEILSLTLFDSETENSFNVEMLEKVQVAYTFLRPINPSISSIPTLAKLCSLVFVKMSGLNDYLGQEATLYLNNILFDSTKEKEFKATIEKLDTLGGKL</sequence>
<name>A0A0D9VDS1_9ORYZ</name>
<organism evidence="1 2">
    <name type="scientific">Leersia perrieri</name>
    <dbReference type="NCBI Taxonomy" id="77586"/>
    <lineage>
        <taxon>Eukaryota</taxon>
        <taxon>Viridiplantae</taxon>
        <taxon>Streptophyta</taxon>
        <taxon>Embryophyta</taxon>
        <taxon>Tracheophyta</taxon>
        <taxon>Spermatophyta</taxon>
        <taxon>Magnoliopsida</taxon>
        <taxon>Liliopsida</taxon>
        <taxon>Poales</taxon>
        <taxon>Poaceae</taxon>
        <taxon>BOP clade</taxon>
        <taxon>Oryzoideae</taxon>
        <taxon>Oryzeae</taxon>
        <taxon>Oryzinae</taxon>
        <taxon>Leersia</taxon>
    </lineage>
</organism>
<dbReference type="STRING" id="77586.A0A0D9VDS1"/>